<dbReference type="Pfam" id="PF00501">
    <property type="entry name" value="AMP-binding"/>
    <property type="match status" value="1"/>
</dbReference>
<comment type="caution">
    <text evidence="3">The sequence shown here is derived from an EMBL/GenBank/DDBJ whole genome shotgun (WGS) entry which is preliminary data.</text>
</comment>
<dbReference type="PANTHER" id="PTHR43767:SF1">
    <property type="entry name" value="NONRIBOSOMAL PEPTIDE SYNTHASE PES1 (EUROFUNG)-RELATED"/>
    <property type="match status" value="1"/>
</dbReference>
<dbReference type="InterPro" id="IPR050237">
    <property type="entry name" value="ATP-dep_AMP-bd_enzyme"/>
</dbReference>
<reference evidence="3 4" key="1">
    <citation type="submission" date="2020-08" db="EMBL/GenBank/DDBJ databases">
        <title>Genomic Encyclopedia of Type Strains, Phase IV (KMG-IV): sequencing the most valuable type-strain genomes for metagenomic binning, comparative biology and taxonomic classification.</title>
        <authorList>
            <person name="Goeker M."/>
        </authorList>
    </citation>
    <scope>NUCLEOTIDE SEQUENCE [LARGE SCALE GENOMIC DNA]</scope>
    <source>
        <strain evidence="3 4">DSM 17328</strain>
    </source>
</reference>
<dbReference type="InterPro" id="IPR045851">
    <property type="entry name" value="AMP-bd_C_sf"/>
</dbReference>
<keyword evidence="3" id="KW-0436">Ligase</keyword>
<gene>
    <name evidence="3" type="ORF">GGQ98_000720</name>
</gene>
<name>A0A7W7B154_9SPHN</name>
<dbReference type="EC" id="6.2.1.3" evidence="3"/>
<evidence type="ECO:0000313" key="4">
    <source>
        <dbReference type="Proteomes" id="UP000566324"/>
    </source>
</evidence>
<dbReference type="AlphaFoldDB" id="A0A7W7B154"/>
<dbReference type="Gene3D" id="3.30.300.30">
    <property type="match status" value="1"/>
</dbReference>
<feature type="domain" description="AMP-dependent synthetase/ligase" evidence="1">
    <location>
        <begin position="20"/>
        <end position="375"/>
    </location>
</feature>
<dbReference type="Gene3D" id="3.40.50.12780">
    <property type="entry name" value="N-terminal domain of ligase-like"/>
    <property type="match status" value="1"/>
</dbReference>
<keyword evidence="4" id="KW-1185">Reference proteome</keyword>
<dbReference type="Pfam" id="PF13193">
    <property type="entry name" value="AMP-binding_C"/>
    <property type="match status" value="1"/>
</dbReference>
<organism evidence="3 4">
    <name type="scientific">Sphingosinicella soli</name>
    <dbReference type="NCBI Taxonomy" id="333708"/>
    <lineage>
        <taxon>Bacteria</taxon>
        <taxon>Pseudomonadati</taxon>
        <taxon>Pseudomonadota</taxon>
        <taxon>Alphaproteobacteria</taxon>
        <taxon>Sphingomonadales</taxon>
        <taxon>Sphingosinicellaceae</taxon>
        <taxon>Sphingosinicella</taxon>
    </lineage>
</organism>
<dbReference type="InterPro" id="IPR042099">
    <property type="entry name" value="ANL_N_sf"/>
</dbReference>
<sequence length="516" mass="55773">MAYASSSARSRFDDVAAMFWNAVDCAPETIALIDEERSLNYEQFGTSAAVLARHLLTLLDGNERVAIHLPNSIEANVAFLACLVAGAQAVMINPLYTEHELVRMLNIATPKIILTLAGSEGPAMEAASRAGVDHVLVLGEGDLMLETLLADPGPRPNVVIMPETLANMVFTGGTTGEPRGVSRSHRSLMKVTENMQAAWPARPGEEVWLNVAPIAHVWGVHMGCLNPIYSHSPLVIVRRYKPADVLAAVERHRVTMFSGGPSAIYVGLLASPALEKTELSSIRVCPGGGSVFLMETLQAWEGKVGVPILEAFGMTEGGPLTANSMDGTHRYGTAGRPLPGIELQIVDIDDFERQLPAGETGEIRVRGETVVNRYWGQAAGHPDGWLATGDVGYLDEEGFLHLVDRKKDMIIVGGYNVYPSEIEEVLASHSTVAEAHVVGIPDERKGEVPVAFVILRDNSSGTTEELASACERKLVAYKRPRAIHLVNSIPRTPANKADKKALSQIARSNKLEHMTY</sequence>
<evidence type="ECO:0000313" key="3">
    <source>
        <dbReference type="EMBL" id="MBB4631113.1"/>
    </source>
</evidence>
<dbReference type="SUPFAM" id="SSF56801">
    <property type="entry name" value="Acetyl-CoA synthetase-like"/>
    <property type="match status" value="1"/>
</dbReference>
<evidence type="ECO:0000259" key="1">
    <source>
        <dbReference type="Pfam" id="PF00501"/>
    </source>
</evidence>
<accession>A0A7W7B154</accession>
<proteinExistence type="predicted"/>
<evidence type="ECO:0000259" key="2">
    <source>
        <dbReference type="Pfam" id="PF13193"/>
    </source>
</evidence>
<dbReference type="GO" id="GO:0004467">
    <property type="term" value="F:long-chain fatty acid-CoA ligase activity"/>
    <property type="evidence" value="ECO:0007669"/>
    <property type="project" value="UniProtKB-EC"/>
</dbReference>
<dbReference type="InterPro" id="IPR000873">
    <property type="entry name" value="AMP-dep_synth/lig_dom"/>
</dbReference>
<feature type="domain" description="AMP-binding enzyme C-terminal" evidence="2">
    <location>
        <begin position="421"/>
        <end position="496"/>
    </location>
</feature>
<dbReference type="PANTHER" id="PTHR43767">
    <property type="entry name" value="LONG-CHAIN-FATTY-ACID--COA LIGASE"/>
    <property type="match status" value="1"/>
</dbReference>
<dbReference type="PROSITE" id="PS00455">
    <property type="entry name" value="AMP_BINDING"/>
    <property type="match status" value="1"/>
</dbReference>
<dbReference type="InterPro" id="IPR020845">
    <property type="entry name" value="AMP-binding_CS"/>
</dbReference>
<dbReference type="InterPro" id="IPR025110">
    <property type="entry name" value="AMP-bd_C"/>
</dbReference>
<dbReference type="EMBL" id="JACHNZ010000005">
    <property type="protein sequence ID" value="MBB4631113.1"/>
    <property type="molecule type" value="Genomic_DNA"/>
</dbReference>
<dbReference type="Proteomes" id="UP000566324">
    <property type="component" value="Unassembled WGS sequence"/>
</dbReference>
<dbReference type="RefSeq" id="WP_184065202.1">
    <property type="nucleotide sequence ID" value="NZ_JACHNZ010000005.1"/>
</dbReference>
<protein>
    <submittedName>
        <fullName evidence="3">Long-chain acyl-CoA synthetase</fullName>
        <ecNumber evidence="3">6.2.1.3</ecNumber>
    </submittedName>
</protein>